<proteinExistence type="predicted"/>
<sequence>MAGRSKYNSRLPDGRRSVYWSNNPACSFAYALTHVGARKVLELTGSAQDKAFDVKMMGECKVGNLKCISVVPEVIHQYFPAEEYGVKSLVDIGNGEVAGPSDAIFESTKGSTENILYSARCQSLWGETCLRQ</sequence>
<dbReference type="EMBL" id="MNBE01000552">
    <property type="protein sequence ID" value="OKP09320.1"/>
    <property type="molecule type" value="Genomic_DNA"/>
</dbReference>
<reference evidence="1 2" key="1">
    <citation type="submission" date="2016-10" db="EMBL/GenBank/DDBJ databases">
        <title>Genome sequence of the ascomycete fungus Penicillium subrubescens.</title>
        <authorList>
            <person name="De Vries R.P."/>
            <person name="Peng M."/>
            <person name="Dilokpimol A."/>
            <person name="Hilden K."/>
            <person name="Makela M.R."/>
            <person name="Grigoriev I."/>
            <person name="Riley R."/>
            <person name="Granchi Z."/>
        </authorList>
    </citation>
    <scope>NUCLEOTIDE SEQUENCE [LARGE SCALE GENOMIC DNA]</scope>
    <source>
        <strain evidence="1 2">CBS 132785</strain>
    </source>
</reference>
<organism evidence="1 2">
    <name type="scientific">Penicillium subrubescens</name>
    <dbReference type="NCBI Taxonomy" id="1316194"/>
    <lineage>
        <taxon>Eukaryota</taxon>
        <taxon>Fungi</taxon>
        <taxon>Dikarya</taxon>
        <taxon>Ascomycota</taxon>
        <taxon>Pezizomycotina</taxon>
        <taxon>Eurotiomycetes</taxon>
        <taxon>Eurotiomycetidae</taxon>
        <taxon>Eurotiales</taxon>
        <taxon>Aspergillaceae</taxon>
        <taxon>Penicillium</taxon>
    </lineage>
</organism>
<evidence type="ECO:0000313" key="1">
    <source>
        <dbReference type="EMBL" id="OKP09320.1"/>
    </source>
</evidence>
<evidence type="ECO:0000313" key="2">
    <source>
        <dbReference type="Proteomes" id="UP000186955"/>
    </source>
</evidence>
<keyword evidence="2" id="KW-1185">Reference proteome</keyword>
<accession>A0A1Q5UA23</accession>
<gene>
    <name evidence="1" type="ORF">PENSUB_5406</name>
</gene>
<dbReference type="AlphaFoldDB" id="A0A1Q5UA23"/>
<dbReference type="Proteomes" id="UP000186955">
    <property type="component" value="Unassembled WGS sequence"/>
</dbReference>
<dbReference type="OrthoDB" id="47375at2759"/>
<name>A0A1Q5UA23_9EURO</name>
<protein>
    <submittedName>
        <fullName evidence="1">Uncharacterized protein</fullName>
    </submittedName>
</protein>
<comment type="caution">
    <text evidence="1">The sequence shown here is derived from an EMBL/GenBank/DDBJ whole genome shotgun (WGS) entry which is preliminary data.</text>
</comment>
<dbReference type="STRING" id="1316194.A0A1Q5UA23"/>